<name>A0A1M4TTY6_9FIRM</name>
<organism evidence="1 2">
    <name type="scientific">Desulforamulus putei DSM 12395</name>
    <dbReference type="NCBI Taxonomy" id="1121429"/>
    <lineage>
        <taxon>Bacteria</taxon>
        <taxon>Bacillati</taxon>
        <taxon>Bacillota</taxon>
        <taxon>Clostridia</taxon>
        <taxon>Eubacteriales</taxon>
        <taxon>Peptococcaceae</taxon>
        <taxon>Desulforamulus</taxon>
    </lineage>
</organism>
<dbReference type="Proteomes" id="UP000184148">
    <property type="component" value="Unassembled WGS sequence"/>
</dbReference>
<dbReference type="OrthoDB" id="1786945at2"/>
<dbReference type="AlphaFoldDB" id="A0A1M4TTY6"/>
<dbReference type="RefSeq" id="WP_073235146.1">
    <property type="nucleotide sequence ID" value="NZ_FQUY01000002.1"/>
</dbReference>
<keyword evidence="2" id="KW-1185">Reference proteome</keyword>
<dbReference type="EMBL" id="FQUY01000002">
    <property type="protein sequence ID" value="SHE47865.1"/>
    <property type="molecule type" value="Genomic_DNA"/>
</dbReference>
<sequence length="104" mass="12317">MKVDRQIFQCLVKDFSWRKLKKAIFLNKTRDHEFTLERQIEQAKQAWLIAQEQMQWADKDLLEAAILKTTACEKRYIALLQKAKSMHYVAWEPAKIAPVVANNR</sequence>
<reference evidence="2" key="1">
    <citation type="submission" date="2016-11" db="EMBL/GenBank/DDBJ databases">
        <authorList>
            <person name="Varghese N."/>
            <person name="Submissions S."/>
        </authorList>
    </citation>
    <scope>NUCLEOTIDE SEQUENCE [LARGE SCALE GENOMIC DNA]</scope>
    <source>
        <strain evidence="2">DSM 12395</strain>
    </source>
</reference>
<gene>
    <name evidence="1" type="ORF">SAMN02745133_00461</name>
</gene>
<evidence type="ECO:0000313" key="2">
    <source>
        <dbReference type="Proteomes" id="UP000184148"/>
    </source>
</evidence>
<proteinExistence type="predicted"/>
<accession>A0A1M4TTY6</accession>
<evidence type="ECO:0008006" key="3">
    <source>
        <dbReference type="Google" id="ProtNLM"/>
    </source>
</evidence>
<evidence type="ECO:0000313" key="1">
    <source>
        <dbReference type="EMBL" id="SHE47865.1"/>
    </source>
</evidence>
<protein>
    <recommendedName>
        <fullName evidence="3">DUF2508 domain-containing protein</fullName>
    </recommendedName>
</protein>